<reference evidence="3" key="1">
    <citation type="submission" date="2020-10" db="EMBL/GenBank/DDBJ databases">
        <authorList>
            <person name="Gilroy R."/>
        </authorList>
    </citation>
    <scope>NUCLEOTIDE SEQUENCE</scope>
    <source>
        <strain evidence="3">ChiBcec7-5410</strain>
    </source>
</reference>
<reference evidence="3" key="2">
    <citation type="journal article" date="2021" name="PeerJ">
        <title>Extensive microbial diversity within the chicken gut microbiome revealed by metagenomics and culture.</title>
        <authorList>
            <person name="Gilroy R."/>
            <person name="Ravi A."/>
            <person name="Getino M."/>
            <person name="Pursley I."/>
            <person name="Horton D.L."/>
            <person name="Alikhan N.F."/>
            <person name="Baker D."/>
            <person name="Gharbi K."/>
            <person name="Hall N."/>
            <person name="Watson M."/>
            <person name="Adriaenssens E.M."/>
            <person name="Foster-Nyarko E."/>
            <person name="Jarju S."/>
            <person name="Secka A."/>
            <person name="Antonio M."/>
            <person name="Oren A."/>
            <person name="Chaudhuri R.R."/>
            <person name="La Ragione R."/>
            <person name="Hildebrand F."/>
            <person name="Pallen M.J."/>
        </authorList>
    </citation>
    <scope>NUCLEOTIDE SEQUENCE</scope>
    <source>
        <strain evidence="3">ChiBcec7-5410</strain>
    </source>
</reference>
<dbReference type="Pfam" id="PF13349">
    <property type="entry name" value="DUF4097"/>
    <property type="match status" value="1"/>
</dbReference>
<comment type="caution">
    <text evidence="3">The sequence shown here is derived from an EMBL/GenBank/DDBJ whole genome shotgun (WGS) entry which is preliminary data.</text>
</comment>
<proteinExistence type="predicted"/>
<gene>
    <name evidence="3" type="ORF">IAC43_05045</name>
</gene>
<feature type="region of interest" description="Disordered" evidence="1">
    <location>
        <begin position="75"/>
        <end position="108"/>
    </location>
</feature>
<dbReference type="EMBL" id="DVLW01000135">
    <property type="protein sequence ID" value="HIT94530.1"/>
    <property type="molecule type" value="Genomic_DNA"/>
</dbReference>
<evidence type="ECO:0000313" key="3">
    <source>
        <dbReference type="EMBL" id="HIT94530.1"/>
    </source>
</evidence>
<protein>
    <submittedName>
        <fullName evidence="3">DUF4097 family beta strand repeat protein</fullName>
    </submittedName>
</protein>
<feature type="domain" description="DUF4097" evidence="2">
    <location>
        <begin position="119"/>
        <end position="294"/>
    </location>
</feature>
<dbReference type="InterPro" id="IPR025164">
    <property type="entry name" value="Toastrack_DUF4097"/>
</dbReference>
<accession>A0A9D1H6B5</accession>
<organism evidence="3 4">
    <name type="scientific">Candidatus Faecivivens stercoripullorum</name>
    <dbReference type="NCBI Taxonomy" id="2840805"/>
    <lineage>
        <taxon>Bacteria</taxon>
        <taxon>Bacillati</taxon>
        <taxon>Bacillota</taxon>
        <taxon>Clostridia</taxon>
        <taxon>Eubacteriales</taxon>
        <taxon>Oscillospiraceae</taxon>
        <taxon>Oscillospiraceae incertae sedis</taxon>
        <taxon>Candidatus Faecivivens</taxon>
    </lineage>
</organism>
<name>A0A9D1H6B5_9FIRM</name>
<evidence type="ECO:0000259" key="2">
    <source>
        <dbReference type="Pfam" id="PF13349"/>
    </source>
</evidence>
<dbReference type="Proteomes" id="UP000824160">
    <property type="component" value="Unassembled WGS sequence"/>
</dbReference>
<evidence type="ECO:0000256" key="1">
    <source>
        <dbReference type="SAM" id="MobiDB-lite"/>
    </source>
</evidence>
<evidence type="ECO:0000313" key="4">
    <source>
        <dbReference type="Proteomes" id="UP000824160"/>
    </source>
</evidence>
<dbReference type="AlphaFoldDB" id="A0A9D1H6B5"/>
<sequence length="329" mass="34857">MTKKKKICLLVGVLLVIAGLGLFGFTVVQGATGFHSKYISIGMDEDGELGLLNIHDSVKYSVSPVTEVSQVEEVQIESSSASENGTASIENSADVPSADGSGKIENSAAVIPDNGDIRELNLAVEYAEVKIRPGKAFGVTTRGIGADQITVTNDNGAVTVSGGQEEWMYHDDYEVIITVPSDVKLESVQGTMSVGDVEIERLNTALIDLKVETGNVSIEETSADYAVVNCTTGEADFSGNFGTAEAEVKTGQIDFEGTAGTLNLKGTTGEIDVELRSSDYWVEVTCENGVIEMNDREFFDGYASFGDQSAANKANISLTTGEVSVEFGR</sequence>